<reference evidence="2 3" key="1">
    <citation type="submission" date="2020-08" db="EMBL/GenBank/DDBJ databases">
        <title>Genomic Encyclopedia of Type Strains, Phase IV (KMG-V): Genome sequencing to study the core and pangenomes of soil and plant-associated prokaryotes.</title>
        <authorList>
            <person name="Whitman W."/>
        </authorList>
    </citation>
    <scope>NUCLEOTIDE SEQUENCE [LARGE SCALE GENOMIC DNA]</scope>
    <source>
        <strain evidence="2 3">SEMIA 4084</strain>
    </source>
</reference>
<gene>
    <name evidence="2" type="ORF">GGD55_004997</name>
</gene>
<dbReference type="Proteomes" id="UP000585507">
    <property type="component" value="Unassembled WGS sequence"/>
</dbReference>
<proteinExistence type="predicted"/>
<protein>
    <submittedName>
        <fullName evidence="2">Uncharacterized protein</fullName>
    </submittedName>
</protein>
<accession>A0A7W8UF54</accession>
<name>A0A7W8UF54_9HYPH</name>
<evidence type="ECO:0000256" key="1">
    <source>
        <dbReference type="SAM" id="Phobius"/>
    </source>
</evidence>
<keyword evidence="1" id="KW-1133">Transmembrane helix</keyword>
<dbReference type="AlphaFoldDB" id="A0A7W8UF54"/>
<keyword evidence="3" id="KW-1185">Reference proteome</keyword>
<comment type="caution">
    <text evidence="2">The sequence shown here is derived from an EMBL/GenBank/DDBJ whole genome shotgun (WGS) entry which is preliminary data.</text>
</comment>
<keyword evidence="1" id="KW-0812">Transmembrane</keyword>
<sequence length="45" mass="5048">MNVPARGPSVIVTINAPATAGIFTIQYAREKVERRRMKRDCLSET</sequence>
<dbReference type="EMBL" id="JACHBK010000013">
    <property type="protein sequence ID" value="MBB5538267.1"/>
    <property type="molecule type" value="Genomic_DNA"/>
</dbReference>
<organism evidence="2 3">
    <name type="scientific">Rhizobium giardinii</name>
    <dbReference type="NCBI Taxonomy" id="56731"/>
    <lineage>
        <taxon>Bacteria</taxon>
        <taxon>Pseudomonadati</taxon>
        <taxon>Pseudomonadota</taxon>
        <taxon>Alphaproteobacteria</taxon>
        <taxon>Hyphomicrobiales</taxon>
        <taxon>Rhizobiaceae</taxon>
        <taxon>Rhizobium/Agrobacterium group</taxon>
        <taxon>Rhizobium</taxon>
    </lineage>
</organism>
<evidence type="ECO:0000313" key="3">
    <source>
        <dbReference type="Proteomes" id="UP000585507"/>
    </source>
</evidence>
<keyword evidence="1" id="KW-0472">Membrane</keyword>
<feature type="transmembrane region" description="Helical" evidence="1">
    <location>
        <begin position="6"/>
        <end position="28"/>
    </location>
</feature>
<evidence type="ECO:0000313" key="2">
    <source>
        <dbReference type="EMBL" id="MBB5538267.1"/>
    </source>
</evidence>